<name>A0A1X0JF53_9MYCO</name>
<protein>
    <submittedName>
        <fullName evidence="3">Uncharacterized protein</fullName>
    </submittedName>
</protein>
<feature type="chain" id="PRO_5012891076" evidence="2">
    <location>
        <begin position="26"/>
        <end position="86"/>
    </location>
</feature>
<feature type="compositionally biased region" description="Polar residues" evidence="1">
    <location>
        <begin position="20"/>
        <end position="32"/>
    </location>
</feature>
<evidence type="ECO:0000313" key="4">
    <source>
        <dbReference type="Proteomes" id="UP000192411"/>
    </source>
</evidence>
<sequence>MRVSLLAAGLAAAGILAGCSSNSPAEQSTTEESVAPTGHGSLAQCLSEHGVPAAPGPMAGPPPGVDPDAWHEAMQTCSSLAPGPAG</sequence>
<evidence type="ECO:0000256" key="2">
    <source>
        <dbReference type="SAM" id="SignalP"/>
    </source>
</evidence>
<dbReference type="STRING" id="75922.BST47_27620"/>
<gene>
    <name evidence="3" type="ORF">BST47_27620</name>
</gene>
<feature type="signal peptide" evidence="2">
    <location>
        <begin position="1"/>
        <end position="25"/>
    </location>
</feature>
<evidence type="ECO:0000256" key="1">
    <source>
        <dbReference type="SAM" id="MobiDB-lite"/>
    </source>
</evidence>
<dbReference type="RefSeq" id="WP_083129017.1">
    <property type="nucleotide sequence ID" value="NZ_MVIM01000023.1"/>
</dbReference>
<dbReference type="OrthoDB" id="4751468at2"/>
<dbReference type="AlphaFoldDB" id="A0A1X0JF53"/>
<dbReference type="Proteomes" id="UP000192411">
    <property type="component" value="Unassembled WGS sequence"/>
</dbReference>
<organism evidence="3 4">
    <name type="scientific">Mycolicibacterium tusciae</name>
    <dbReference type="NCBI Taxonomy" id="75922"/>
    <lineage>
        <taxon>Bacteria</taxon>
        <taxon>Bacillati</taxon>
        <taxon>Actinomycetota</taxon>
        <taxon>Actinomycetes</taxon>
        <taxon>Mycobacteriales</taxon>
        <taxon>Mycobacteriaceae</taxon>
        <taxon>Mycolicibacterium</taxon>
    </lineage>
</organism>
<dbReference type="EMBL" id="MVIM01000023">
    <property type="protein sequence ID" value="ORB61498.1"/>
    <property type="molecule type" value="Genomic_DNA"/>
</dbReference>
<proteinExistence type="predicted"/>
<reference evidence="3 4" key="1">
    <citation type="submission" date="2017-02" db="EMBL/GenBank/DDBJ databases">
        <title>The new phylogeny of genus Mycobacterium.</title>
        <authorList>
            <person name="Tortoli E."/>
            <person name="Trovato A."/>
            <person name="Cirillo D.M."/>
        </authorList>
    </citation>
    <scope>NUCLEOTIDE SEQUENCE [LARGE SCALE GENOMIC DNA]</scope>
    <source>
        <strain evidence="3 4">DSM 44338</strain>
    </source>
</reference>
<dbReference type="PROSITE" id="PS51257">
    <property type="entry name" value="PROKAR_LIPOPROTEIN"/>
    <property type="match status" value="1"/>
</dbReference>
<feature type="region of interest" description="Disordered" evidence="1">
    <location>
        <begin position="20"/>
        <end position="70"/>
    </location>
</feature>
<keyword evidence="2" id="KW-0732">Signal</keyword>
<keyword evidence="4" id="KW-1185">Reference proteome</keyword>
<evidence type="ECO:0000313" key="3">
    <source>
        <dbReference type="EMBL" id="ORB61498.1"/>
    </source>
</evidence>
<comment type="caution">
    <text evidence="3">The sequence shown here is derived from an EMBL/GenBank/DDBJ whole genome shotgun (WGS) entry which is preliminary data.</text>
</comment>
<accession>A0A1X0JF53</accession>
<feature type="compositionally biased region" description="Pro residues" evidence="1">
    <location>
        <begin position="54"/>
        <end position="65"/>
    </location>
</feature>